<protein>
    <submittedName>
        <fullName evidence="1">Uncharacterized protein</fullName>
    </submittedName>
</protein>
<reference evidence="1 2" key="1">
    <citation type="submission" date="2019-12" db="EMBL/GenBank/DDBJ databases">
        <title>Genomic-based taxomic classification of the family Erythrobacteraceae.</title>
        <authorList>
            <person name="Xu L."/>
        </authorList>
    </citation>
    <scope>NUCLEOTIDE SEQUENCE [LARGE SCALE GENOMIC DNA]</scope>
    <source>
        <strain evidence="1 2">DSM 17792</strain>
    </source>
</reference>
<comment type="caution">
    <text evidence="1">The sequence shown here is derived from an EMBL/GenBank/DDBJ whole genome shotgun (WGS) entry which is preliminary data.</text>
</comment>
<dbReference type="EMBL" id="WTYC01000002">
    <property type="protein sequence ID" value="MXO47622.1"/>
    <property type="molecule type" value="Genomic_DNA"/>
</dbReference>
<dbReference type="AlphaFoldDB" id="A0A844XRH2"/>
<accession>A0A844XRH2</accession>
<dbReference type="RefSeq" id="WP_160727183.1">
    <property type="nucleotide sequence ID" value="NZ_WTYC01000002.1"/>
</dbReference>
<gene>
    <name evidence="1" type="ORF">GRI69_05055</name>
</gene>
<evidence type="ECO:0000313" key="2">
    <source>
        <dbReference type="Proteomes" id="UP000448199"/>
    </source>
</evidence>
<keyword evidence="2" id="KW-1185">Reference proteome</keyword>
<sequence length="292" mass="32891">MSDKGPKITFGGRQARALCNMSHAARLDFIAEGLPIILQSARGFWDAAEAIKTKPREAAVLTGLAEEESAKALILIDLVRCPVPEVGKRIGRIVKKTLYDHLSRMIYANAQSWRPTNTAQLQEYVDNERQGHLLDGGMSEYIVPNWSLYLRESTMYADIEVHEEGIPQWNDPNRWGGSTMAIRPIALQIVEALEALGVLTRAGLQATSDVWGNVDFVQEEGPVEARELTKQLGARLDSEGLVTDLATEQHARLFYDYWQLPMYNLKFDMIDVPLERLEAQREAAFWNEAGEY</sequence>
<dbReference type="Proteomes" id="UP000448199">
    <property type="component" value="Unassembled WGS sequence"/>
</dbReference>
<name>A0A844XRH2_9SPHN</name>
<proteinExistence type="predicted"/>
<evidence type="ECO:0000313" key="1">
    <source>
        <dbReference type="EMBL" id="MXO47622.1"/>
    </source>
</evidence>
<organism evidence="1 2">
    <name type="scientific">Qipengyuania vulgaris</name>
    <dbReference type="NCBI Taxonomy" id="291985"/>
    <lineage>
        <taxon>Bacteria</taxon>
        <taxon>Pseudomonadati</taxon>
        <taxon>Pseudomonadota</taxon>
        <taxon>Alphaproteobacteria</taxon>
        <taxon>Sphingomonadales</taxon>
        <taxon>Erythrobacteraceae</taxon>
        <taxon>Qipengyuania</taxon>
    </lineage>
</organism>
<dbReference type="OrthoDB" id="7262970at2"/>